<organism evidence="2 3">
    <name type="scientific">Lasiodiplodia theobromae</name>
    <dbReference type="NCBI Taxonomy" id="45133"/>
    <lineage>
        <taxon>Eukaryota</taxon>
        <taxon>Fungi</taxon>
        <taxon>Dikarya</taxon>
        <taxon>Ascomycota</taxon>
        <taxon>Pezizomycotina</taxon>
        <taxon>Dothideomycetes</taxon>
        <taxon>Dothideomycetes incertae sedis</taxon>
        <taxon>Botryosphaeriales</taxon>
        <taxon>Botryosphaeriaceae</taxon>
        <taxon>Lasiodiplodia</taxon>
    </lineage>
</organism>
<feature type="compositionally biased region" description="Low complexity" evidence="1">
    <location>
        <begin position="1"/>
        <end position="21"/>
    </location>
</feature>
<evidence type="ECO:0000256" key="1">
    <source>
        <dbReference type="SAM" id="MobiDB-lite"/>
    </source>
</evidence>
<sequence length="133" mass="14240">MSDQPSTTTTTTTSTSSCTSCVRLPSPGRTLKQDPTGAGCLHLGSDGVLRSYSGDGAVLDHRQLSPAQIAEHVAVFRATGVYDAEQMAQIEAGYRGADGRDVPLERCVEPGDEQRPVHLRGKKRGRGEKVEEE</sequence>
<dbReference type="AlphaFoldDB" id="A0A5N5D9M0"/>
<dbReference type="OrthoDB" id="3662161at2759"/>
<accession>A0A5N5D9M0</accession>
<keyword evidence="3" id="KW-1185">Reference proteome</keyword>
<proteinExistence type="predicted"/>
<evidence type="ECO:0000313" key="3">
    <source>
        <dbReference type="Proteomes" id="UP000325902"/>
    </source>
</evidence>
<evidence type="ECO:0000313" key="2">
    <source>
        <dbReference type="EMBL" id="KAB2574090.1"/>
    </source>
</evidence>
<dbReference type="EMBL" id="VCHE01000048">
    <property type="protein sequence ID" value="KAB2574090.1"/>
    <property type="molecule type" value="Genomic_DNA"/>
</dbReference>
<gene>
    <name evidence="2" type="ORF">DBV05_g7242</name>
</gene>
<protein>
    <submittedName>
        <fullName evidence="2">Uncharacterized protein</fullName>
    </submittedName>
</protein>
<feature type="region of interest" description="Disordered" evidence="1">
    <location>
        <begin position="1"/>
        <end position="37"/>
    </location>
</feature>
<dbReference type="Proteomes" id="UP000325902">
    <property type="component" value="Unassembled WGS sequence"/>
</dbReference>
<feature type="compositionally biased region" description="Basic residues" evidence="1">
    <location>
        <begin position="117"/>
        <end position="126"/>
    </location>
</feature>
<name>A0A5N5D9M0_9PEZI</name>
<feature type="compositionally biased region" description="Basic and acidic residues" evidence="1">
    <location>
        <begin position="106"/>
        <end position="116"/>
    </location>
</feature>
<feature type="region of interest" description="Disordered" evidence="1">
    <location>
        <begin position="106"/>
        <end position="133"/>
    </location>
</feature>
<comment type="caution">
    <text evidence="2">The sequence shown here is derived from an EMBL/GenBank/DDBJ whole genome shotgun (WGS) entry which is preliminary data.</text>
</comment>
<reference evidence="2 3" key="1">
    <citation type="journal article" date="2019" name="Sci. Rep.">
        <title>A multi-omics analysis of the grapevine pathogen Lasiodiplodia theobromae reveals that temperature affects the expression of virulence- and pathogenicity-related genes.</title>
        <authorList>
            <person name="Felix C."/>
            <person name="Meneses R."/>
            <person name="Goncalves M.F.M."/>
            <person name="Tilleman L."/>
            <person name="Duarte A.S."/>
            <person name="Jorrin-Novo J.V."/>
            <person name="Van de Peer Y."/>
            <person name="Deforce D."/>
            <person name="Van Nieuwerburgh F."/>
            <person name="Esteves A.C."/>
            <person name="Alves A."/>
        </authorList>
    </citation>
    <scope>NUCLEOTIDE SEQUENCE [LARGE SCALE GENOMIC DNA]</scope>
    <source>
        <strain evidence="2 3">LA-SOL3</strain>
    </source>
</reference>